<evidence type="ECO:0000256" key="1">
    <source>
        <dbReference type="ARBA" id="ARBA00022490"/>
    </source>
</evidence>
<accession>A0A5C8GL14</accession>
<dbReference type="PANTHER" id="PTHR33317:SF4">
    <property type="entry name" value="POLYNUCLEOTIDYL TRANSFERASE, RIBONUCLEASE H-LIKE SUPERFAMILY PROTEIN"/>
    <property type="match status" value="1"/>
</dbReference>
<dbReference type="Pfam" id="PF03652">
    <property type="entry name" value="RuvX"/>
    <property type="match status" value="1"/>
</dbReference>
<feature type="domain" description="YqgF/RNase H-like" evidence="6">
    <location>
        <begin position="2"/>
        <end position="100"/>
    </location>
</feature>
<comment type="subcellular location">
    <subcellularLocation>
        <location evidence="5">Cytoplasm</location>
    </subcellularLocation>
</comment>
<dbReference type="GO" id="GO:0004518">
    <property type="term" value="F:nuclease activity"/>
    <property type="evidence" value="ECO:0007669"/>
    <property type="project" value="UniProtKB-KW"/>
</dbReference>
<evidence type="ECO:0000256" key="5">
    <source>
        <dbReference type="HAMAP-Rule" id="MF_00651"/>
    </source>
</evidence>
<evidence type="ECO:0000313" key="7">
    <source>
        <dbReference type="EMBL" id="TXJ62471.1"/>
    </source>
</evidence>
<evidence type="ECO:0000256" key="4">
    <source>
        <dbReference type="ARBA" id="ARBA00022801"/>
    </source>
</evidence>
<gene>
    <name evidence="7" type="primary">ruvX</name>
    <name evidence="7" type="ORF">ETF27_04450</name>
</gene>
<protein>
    <recommendedName>
        <fullName evidence="5">Putative pre-16S rRNA nuclease</fullName>
        <ecNumber evidence="5">3.1.-.-</ecNumber>
    </recommendedName>
</protein>
<sequence>MSRIVSVDYGKKRTGIAVTDPLKIIANGLVTVPTSELFEFLNNYVRKEEVERIVIGRPLQLNGTPSENFARVQQFVNRWKKAMPAIPIEYFDERFTSAIAHQAIIAGGVKKKTRRNDKGLVDEVSATIILQDYMKSKGL</sequence>
<proteinExistence type="inferred from homology"/>
<dbReference type="PANTHER" id="PTHR33317">
    <property type="entry name" value="POLYNUCLEOTIDYL TRANSFERASE, RIBONUCLEASE H-LIKE SUPERFAMILY PROTEIN"/>
    <property type="match status" value="1"/>
</dbReference>
<comment type="caution">
    <text evidence="7">The sequence shown here is derived from an EMBL/GenBank/DDBJ whole genome shotgun (WGS) entry which is preliminary data.</text>
</comment>
<dbReference type="SMART" id="SM00732">
    <property type="entry name" value="YqgFc"/>
    <property type="match status" value="1"/>
</dbReference>
<dbReference type="GO" id="GO:0016788">
    <property type="term" value="F:hydrolase activity, acting on ester bonds"/>
    <property type="evidence" value="ECO:0007669"/>
    <property type="project" value="UniProtKB-UniRule"/>
</dbReference>
<dbReference type="HAMAP" id="MF_00651">
    <property type="entry name" value="Nuclease_YqgF"/>
    <property type="match status" value="1"/>
</dbReference>
<dbReference type="OrthoDB" id="9796140at2"/>
<evidence type="ECO:0000256" key="2">
    <source>
        <dbReference type="ARBA" id="ARBA00022517"/>
    </source>
</evidence>
<dbReference type="RefSeq" id="WP_130829549.1">
    <property type="nucleotide sequence ID" value="NZ_SDIK01000029.1"/>
</dbReference>
<dbReference type="EMBL" id="SDIK01000029">
    <property type="protein sequence ID" value="TXJ62471.1"/>
    <property type="molecule type" value="Genomic_DNA"/>
</dbReference>
<evidence type="ECO:0000313" key="8">
    <source>
        <dbReference type="Proteomes" id="UP000321612"/>
    </source>
</evidence>
<name>A0A5C8GL14_9BACT</name>
<dbReference type="Gene3D" id="3.30.420.140">
    <property type="entry name" value="YqgF/RNase H-like domain"/>
    <property type="match status" value="1"/>
</dbReference>
<organism evidence="7 8">
    <name type="scientific">Prevotella brunnea</name>
    <dbReference type="NCBI Taxonomy" id="2508867"/>
    <lineage>
        <taxon>Bacteria</taxon>
        <taxon>Pseudomonadati</taxon>
        <taxon>Bacteroidota</taxon>
        <taxon>Bacteroidia</taxon>
        <taxon>Bacteroidales</taxon>
        <taxon>Prevotellaceae</taxon>
        <taxon>Prevotella</taxon>
    </lineage>
</organism>
<keyword evidence="3 5" id="KW-0540">Nuclease</keyword>
<dbReference type="InterPro" id="IPR006641">
    <property type="entry name" value="YqgF/RNaseH-like_dom"/>
</dbReference>
<dbReference type="CDD" id="cd16964">
    <property type="entry name" value="YqgF"/>
    <property type="match status" value="1"/>
</dbReference>
<dbReference type="InterPro" id="IPR012337">
    <property type="entry name" value="RNaseH-like_sf"/>
</dbReference>
<dbReference type="GO" id="GO:0005829">
    <property type="term" value="C:cytosol"/>
    <property type="evidence" value="ECO:0007669"/>
    <property type="project" value="TreeGrafter"/>
</dbReference>
<dbReference type="NCBIfam" id="TIGR00250">
    <property type="entry name" value="RNAse_H_YqgF"/>
    <property type="match status" value="1"/>
</dbReference>
<dbReference type="SUPFAM" id="SSF53098">
    <property type="entry name" value="Ribonuclease H-like"/>
    <property type="match status" value="1"/>
</dbReference>
<evidence type="ECO:0000259" key="6">
    <source>
        <dbReference type="SMART" id="SM00732"/>
    </source>
</evidence>
<keyword evidence="4 5" id="KW-0378">Hydrolase</keyword>
<dbReference type="Proteomes" id="UP000321612">
    <property type="component" value="Unassembled WGS sequence"/>
</dbReference>
<comment type="function">
    <text evidence="5">Could be a nuclease involved in processing of the 5'-end of pre-16S rRNA.</text>
</comment>
<keyword evidence="2 5" id="KW-0690">Ribosome biogenesis</keyword>
<dbReference type="AlphaFoldDB" id="A0A5C8GL14"/>
<comment type="similarity">
    <text evidence="5">Belongs to the YqgF HJR family.</text>
</comment>
<dbReference type="InterPro" id="IPR037027">
    <property type="entry name" value="YqgF/RNaseH-like_dom_sf"/>
</dbReference>
<keyword evidence="8" id="KW-1185">Reference proteome</keyword>
<dbReference type="GO" id="GO:0000967">
    <property type="term" value="P:rRNA 5'-end processing"/>
    <property type="evidence" value="ECO:0007669"/>
    <property type="project" value="UniProtKB-UniRule"/>
</dbReference>
<reference evidence="8" key="1">
    <citation type="submission" date="2019-05" db="EMBL/GenBank/DDBJ databases">
        <title>Prevotella brunnea sp. nov., isolated from a wound of a patient.</title>
        <authorList>
            <person name="Buhl M."/>
        </authorList>
    </citation>
    <scope>NUCLEOTIDE SEQUENCE [LARGE SCALE GENOMIC DNA]</scope>
    <source>
        <strain evidence="8">A2672</strain>
    </source>
</reference>
<dbReference type="EC" id="3.1.-.-" evidence="5"/>
<dbReference type="InterPro" id="IPR005227">
    <property type="entry name" value="YqgF"/>
</dbReference>
<evidence type="ECO:0000256" key="3">
    <source>
        <dbReference type="ARBA" id="ARBA00022722"/>
    </source>
</evidence>
<keyword evidence="1 5" id="KW-0963">Cytoplasm</keyword>